<dbReference type="Proteomes" id="UP000501237">
    <property type="component" value="Chromosome"/>
</dbReference>
<comment type="subcellular location">
    <subcellularLocation>
        <location evidence="1">Cytoplasm</location>
    </subcellularLocation>
</comment>
<comment type="similarity">
    <text evidence="2">Belongs to the universal stress protein A family.</text>
</comment>
<dbReference type="EMBL" id="AP022642">
    <property type="protein sequence ID" value="BCA27911.1"/>
    <property type="molecule type" value="Genomic_DNA"/>
</dbReference>
<evidence type="ECO:0000256" key="4">
    <source>
        <dbReference type="ARBA" id="ARBA00037131"/>
    </source>
</evidence>
<dbReference type="RefSeq" id="WP_172433091.1">
    <property type="nucleotide sequence ID" value="NZ_AP022642.1"/>
</dbReference>
<feature type="domain" description="UspA" evidence="5">
    <location>
        <begin position="167"/>
        <end position="272"/>
    </location>
</feature>
<name>A0A679GAT6_9GAMM</name>
<dbReference type="InterPro" id="IPR006016">
    <property type="entry name" value="UspA"/>
</dbReference>
<dbReference type="Pfam" id="PF00582">
    <property type="entry name" value="Usp"/>
    <property type="match status" value="1"/>
</dbReference>
<evidence type="ECO:0000313" key="7">
    <source>
        <dbReference type="Proteomes" id="UP000501237"/>
    </source>
</evidence>
<dbReference type="SUPFAM" id="SSF52402">
    <property type="entry name" value="Adenine nucleotide alpha hydrolases-like"/>
    <property type="match status" value="2"/>
</dbReference>
<dbReference type="GO" id="GO:0005737">
    <property type="term" value="C:cytoplasm"/>
    <property type="evidence" value="ECO:0007669"/>
    <property type="project" value="UniProtKB-SubCell"/>
</dbReference>
<comment type="function">
    <text evidence="4">Required for resistance to DNA-damaging agents.</text>
</comment>
<organism evidence="6 7">
    <name type="scientific">Metapseudomonas otitidis</name>
    <dbReference type="NCBI Taxonomy" id="319939"/>
    <lineage>
        <taxon>Bacteria</taxon>
        <taxon>Pseudomonadati</taxon>
        <taxon>Pseudomonadota</taxon>
        <taxon>Gammaproteobacteria</taxon>
        <taxon>Pseudomonadales</taxon>
        <taxon>Pseudomonadaceae</taxon>
        <taxon>Metapseudomonas</taxon>
    </lineage>
</organism>
<protein>
    <recommendedName>
        <fullName evidence="5">UspA domain-containing protein</fullName>
    </recommendedName>
</protein>
<evidence type="ECO:0000313" key="6">
    <source>
        <dbReference type="EMBL" id="BCA27911.1"/>
    </source>
</evidence>
<dbReference type="GeneID" id="57397102"/>
<dbReference type="PANTHER" id="PTHR47892:SF1">
    <property type="entry name" value="UNIVERSAL STRESS PROTEIN E"/>
    <property type="match status" value="1"/>
</dbReference>
<evidence type="ECO:0000256" key="3">
    <source>
        <dbReference type="ARBA" id="ARBA00022490"/>
    </source>
</evidence>
<proteinExistence type="inferred from homology"/>
<dbReference type="AlphaFoldDB" id="A0A679GAT6"/>
<sequence>MQAIRSILVVVDPSHPESLALKRATLIAGVTQSHLHLLVCDRKQDHSAWLADLAGTLTGDGYSVSTQQAWHENLHQTVITVQQAEGCGLVIKQHVPENPLKRALLTPDDWKLLRYCPGPVLMVKTDTPWTGGVILAAVDVGNNDGPHRTLHASIISHGYDIAGLARGSLHVVSAHPSPMLSAADPTFQLKESIEARYRSACKEFQEEFDVSDDNLHIAEGPADVIIPYAAKTLKAAVTVIGTVARTGLSGALIGNTAEVVLDALESDVLVLKPDEIIAHLEELVAQH</sequence>
<evidence type="ECO:0000256" key="1">
    <source>
        <dbReference type="ARBA" id="ARBA00004496"/>
    </source>
</evidence>
<evidence type="ECO:0000256" key="2">
    <source>
        <dbReference type="ARBA" id="ARBA00008791"/>
    </source>
</evidence>
<keyword evidence="3" id="KW-0963">Cytoplasm</keyword>
<dbReference type="Gene3D" id="3.40.50.12370">
    <property type="match status" value="1"/>
</dbReference>
<dbReference type="PANTHER" id="PTHR47892">
    <property type="entry name" value="UNIVERSAL STRESS PROTEIN E"/>
    <property type="match status" value="1"/>
</dbReference>
<reference evidence="6 7" key="1">
    <citation type="journal article" date="2020" name="Microbiol. Resour. Announc.">
        <title>Complete genome sequence of Pseudomonas otitidis strain MrB4, isolated from Lake Biwa in Japan.</title>
        <authorList>
            <person name="Miyazaki K."/>
            <person name="Hase E."/>
            <person name="Maruya T."/>
        </authorList>
    </citation>
    <scope>NUCLEOTIDE SEQUENCE [LARGE SCALE GENOMIC DNA]</scope>
    <source>
        <strain evidence="6 7">MrB4</strain>
    </source>
</reference>
<gene>
    <name evidence="6" type="ORF">PtoMrB4_18880</name>
</gene>
<evidence type="ECO:0000259" key="5">
    <source>
        <dbReference type="Pfam" id="PF00582"/>
    </source>
</evidence>
<dbReference type="KEGG" id="poj:PtoMrB4_18880"/>
<accession>A0A679GAT6</accession>